<dbReference type="GO" id="GO:0004519">
    <property type="term" value="F:endonuclease activity"/>
    <property type="evidence" value="ECO:0007669"/>
    <property type="project" value="UniProtKB-KW"/>
</dbReference>
<dbReference type="Gene3D" id="3.90.75.20">
    <property type="match status" value="1"/>
</dbReference>
<sequence length="61" mass="7057">MEQKLGRPLLVGENVHHINGDRMDNSPENLELWLTRQPHGQRVEDILAWAHAVIARYESKS</sequence>
<evidence type="ECO:0000259" key="1">
    <source>
        <dbReference type="Pfam" id="PF13392"/>
    </source>
</evidence>
<dbReference type="RefSeq" id="WP_207926856.1">
    <property type="nucleotide sequence ID" value="NZ_SLWS01000016.1"/>
</dbReference>
<dbReference type="SUPFAM" id="SSF54060">
    <property type="entry name" value="His-Me finger endonucleases"/>
    <property type="match status" value="1"/>
</dbReference>
<keyword evidence="2" id="KW-0540">Nuclease</keyword>
<dbReference type="AlphaFoldDB" id="A0A4R2ISS5"/>
<keyword evidence="2" id="KW-0255">Endonuclease</keyword>
<dbReference type="Pfam" id="PF13392">
    <property type="entry name" value="HNH_3"/>
    <property type="match status" value="1"/>
</dbReference>
<reference evidence="2 3" key="1">
    <citation type="submission" date="2019-03" db="EMBL/GenBank/DDBJ databases">
        <title>Genomic Encyclopedia of Type Strains, Phase IV (KMG-IV): sequencing the most valuable type-strain genomes for metagenomic binning, comparative biology and taxonomic classification.</title>
        <authorList>
            <person name="Goeker M."/>
        </authorList>
    </citation>
    <scope>NUCLEOTIDE SEQUENCE [LARGE SCALE GENOMIC DNA]</scope>
    <source>
        <strain evidence="2 3">DSM 45934</strain>
    </source>
</reference>
<dbReference type="EMBL" id="SLWS01000016">
    <property type="protein sequence ID" value="TCO48097.1"/>
    <property type="molecule type" value="Genomic_DNA"/>
</dbReference>
<organism evidence="2 3">
    <name type="scientific">Actinocrispum wychmicini</name>
    <dbReference type="NCBI Taxonomy" id="1213861"/>
    <lineage>
        <taxon>Bacteria</taxon>
        <taxon>Bacillati</taxon>
        <taxon>Actinomycetota</taxon>
        <taxon>Actinomycetes</taxon>
        <taxon>Pseudonocardiales</taxon>
        <taxon>Pseudonocardiaceae</taxon>
        <taxon>Actinocrispum</taxon>
    </lineage>
</organism>
<gene>
    <name evidence="2" type="ORF">EV192_116150</name>
</gene>
<keyword evidence="2" id="KW-0378">Hydrolase</keyword>
<evidence type="ECO:0000313" key="2">
    <source>
        <dbReference type="EMBL" id="TCO48097.1"/>
    </source>
</evidence>
<dbReference type="Proteomes" id="UP000295680">
    <property type="component" value="Unassembled WGS sequence"/>
</dbReference>
<proteinExistence type="predicted"/>
<evidence type="ECO:0000313" key="3">
    <source>
        <dbReference type="Proteomes" id="UP000295680"/>
    </source>
</evidence>
<keyword evidence="3" id="KW-1185">Reference proteome</keyword>
<protein>
    <submittedName>
        <fullName evidence="2">HNH endonuclease</fullName>
    </submittedName>
</protein>
<name>A0A4R2ISS5_9PSEU</name>
<comment type="caution">
    <text evidence="2">The sequence shown here is derived from an EMBL/GenBank/DDBJ whole genome shotgun (WGS) entry which is preliminary data.</text>
</comment>
<feature type="domain" description="HNH nuclease" evidence="1">
    <location>
        <begin position="2"/>
        <end position="39"/>
    </location>
</feature>
<dbReference type="InterPro" id="IPR044925">
    <property type="entry name" value="His-Me_finger_sf"/>
</dbReference>
<dbReference type="InterPro" id="IPR003615">
    <property type="entry name" value="HNH_nuc"/>
</dbReference>
<accession>A0A4R2ISS5</accession>